<dbReference type="Proteomes" id="UP000318995">
    <property type="component" value="Unassembled WGS sequence"/>
</dbReference>
<organism evidence="2 3">
    <name type="scientific">Botrimarina hoheduenensis</name>
    <dbReference type="NCBI Taxonomy" id="2528000"/>
    <lineage>
        <taxon>Bacteria</taxon>
        <taxon>Pseudomonadati</taxon>
        <taxon>Planctomycetota</taxon>
        <taxon>Planctomycetia</taxon>
        <taxon>Pirellulales</taxon>
        <taxon>Lacipirellulaceae</taxon>
        <taxon>Botrimarina</taxon>
    </lineage>
</organism>
<dbReference type="EMBL" id="SJPH01000002">
    <property type="protein sequence ID" value="TWT47534.1"/>
    <property type="molecule type" value="Genomic_DNA"/>
</dbReference>
<gene>
    <name evidence="2" type="ORF">Pla111_11490</name>
</gene>
<protein>
    <recommendedName>
        <fullName evidence="1">Ice-binding protein C-terminal domain-containing protein</fullName>
    </recommendedName>
</protein>
<dbReference type="Pfam" id="PF07589">
    <property type="entry name" value="PEP-CTERM"/>
    <property type="match status" value="1"/>
</dbReference>
<dbReference type="InterPro" id="IPR013424">
    <property type="entry name" value="Ice-binding_C"/>
</dbReference>
<dbReference type="PROSITE" id="PS00018">
    <property type="entry name" value="EF_HAND_1"/>
    <property type="match status" value="1"/>
</dbReference>
<accession>A0A5C5WAE1</accession>
<name>A0A5C5WAE1_9BACT</name>
<sequence>MQAGTFFRFALATNSDDTNSFIIDNFRLLSLESNEPVSGDFNGDGKVDNGDLNLLLGSWGQSTVPAAWVNGFAAPVDNAELNALLGNWGFGTAVAIPEPATAWLLLGAGLASLSRKR</sequence>
<comment type="caution">
    <text evidence="2">The sequence shown here is derived from an EMBL/GenBank/DDBJ whole genome shotgun (WGS) entry which is preliminary data.</text>
</comment>
<evidence type="ECO:0000313" key="3">
    <source>
        <dbReference type="Proteomes" id="UP000318995"/>
    </source>
</evidence>
<proteinExistence type="predicted"/>
<evidence type="ECO:0000259" key="1">
    <source>
        <dbReference type="Pfam" id="PF07589"/>
    </source>
</evidence>
<evidence type="ECO:0000313" key="2">
    <source>
        <dbReference type="EMBL" id="TWT47534.1"/>
    </source>
</evidence>
<dbReference type="AlphaFoldDB" id="A0A5C5WAE1"/>
<dbReference type="InterPro" id="IPR036439">
    <property type="entry name" value="Dockerin_dom_sf"/>
</dbReference>
<reference evidence="2 3" key="1">
    <citation type="submission" date="2019-02" db="EMBL/GenBank/DDBJ databases">
        <title>Deep-cultivation of Planctomycetes and their phenomic and genomic characterization uncovers novel biology.</title>
        <authorList>
            <person name="Wiegand S."/>
            <person name="Jogler M."/>
            <person name="Boedeker C."/>
            <person name="Pinto D."/>
            <person name="Vollmers J."/>
            <person name="Rivas-Marin E."/>
            <person name="Kohn T."/>
            <person name="Peeters S.H."/>
            <person name="Heuer A."/>
            <person name="Rast P."/>
            <person name="Oberbeckmann S."/>
            <person name="Bunk B."/>
            <person name="Jeske O."/>
            <person name="Meyerdierks A."/>
            <person name="Storesund J.E."/>
            <person name="Kallscheuer N."/>
            <person name="Luecker S."/>
            <person name="Lage O.M."/>
            <person name="Pohl T."/>
            <person name="Merkel B.J."/>
            <person name="Hornburger P."/>
            <person name="Mueller R.-W."/>
            <person name="Bruemmer F."/>
            <person name="Labrenz M."/>
            <person name="Spormann A.M."/>
            <person name="Op Den Camp H."/>
            <person name="Overmann J."/>
            <person name="Amann R."/>
            <person name="Jetten M.S.M."/>
            <person name="Mascher T."/>
            <person name="Medema M.H."/>
            <person name="Devos D.P."/>
            <person name="Kaster A.-K."/>
            <person name="Ovreas L."/>
            <person name="Rohde M."/>
            <person name="Galperin M.Y."/>
            <person name="Jogler C."/>
        </authorList>
    </citation>
    <scope>NUCLEOTIDE SEQUENCE [LARGE SCALE GENOMIC DNA]</scope>
    <source>
        <strain evidence="2 3">Pla111</strain>
    </source>
</reference>
<dbReference type="Gene3D" id="1.10.1330.10">
    <property type="entry name" value="Dockerin domain"/>
    <property type="match status" value="1"/>
</dbReference>
<dbReference type="InterPro" id="IPR018247">
    <property type="entry name" value="EF_Hand_1_Ca_BS"/>
</dbReference>
<keyword evidence="3" id="KW-1185">Reference proteome</keyword>
<dbReference type="GO" id="GO:0000272">
    <property type="term" value="P:polysaccharide catabolic process"/>
    <property type="evidence" value="ECO:0007669"/>
    <property type="project" value="InterPro"/>
</dbReference>
<dbReference type="NCBIfam" id="TIGR02595">
    <property type="entry name" value="PEP_CTERM"/>
    <property type="match status" value="1"/>
</dbReference>
<feature type="domain" description="Ice-binding protein C-terminal" evidence="1">
    <location>
        <begin position="95"/>
        <end position="117"/>
    </location>
</feature>